<evidence type="ECO:0000256" key="2">
    <source>
        <dbReference type="ARBA" id="ARBA00013977"/>
    </source>
</evidence>
<feature type="transmembrane region" description="Helical" evidence="6">
    <location>
        <begin position="67"/>
        <end position="91"/>
    </location>
</feature>
<dbReference type="Proteomes" id="UP001153714">
    <property type="component" value="Chromosome 23"/>
</dbReference>
<evidence type="ECO:0000256" key="5">
    <source>
        <dbReference type="ARBA" id="ARBA00023136"/>
    </source>
</evidence>
<name>A0A9N9R6Q2_9NEOP</name>
<evidence type="ECO:0000256" key="1">
    <source>
        <dbReference type="ARBA" id="ARBA00004141"/>
    </source>
</evidence>
<sequence length="204" mass="23791">MRYFNISLTVGLCFTAVFGDFLVFRSNFTNSQVIRAVTDNLVHAIIGCLSAMIFFNHETNLTRQACHLNIAFCTMLSSFIDVDHFLVARSLHLKDLFGLKQRGILHCTTTWLIITAILYIYSYIYNKNNIHVATWMIFIAYTTHHLRDANRRGLWLYPFGHTVPVPTVMYIILTMFLPNLYPHIYFYMKPLLNKHIVIDYTLVV</sequence>
<evidence type="ECO:0000313" key="7">
    <source>
        <dbReference type="EMBL" id="CAG9790631.1"/>
    </source>
</evidence>
<feature type="transmembrane region" description="Helical" evidence="6">
    <location>
        <begin position="103"/>
        <end position="124"/>
    </location>
</feature>
<evidence type="ECO:0000313" key="8">
    <source>
        <dbReference type="Proteomes" id="UP001153714"/>
    </source>
</evidence>
<evidence type="ECO:0000256" key="6">
    <source>
        <dbReference type="SAM" id="Phobius"/>
    </source>
</evidence>
<reference evidence="7" key="1">
    <citation type="submission" date="2021-12" db="EMBL/GenBank/DDBJ databases">
        <authorList>
            <person name="King R."/>
        </authorList>
    </citation>
    <scope>NUCLEOTIDE SEQUENCE</scope>
</reference>
<dbReference type="GO" id="GO:0016020">
    <property type="term" value="C:membrane"/>
    <property type="evidence" value="ECO:0007669"/>
    <property type="project" value="UniProtKB-SubCell"/>
</dbReference>
<keyword evidence="5 6" id="KW-0472">Membrane</keyword>
<keyword evidence="8" id="KW-1185">Reference proteome</keyword>
<comment type="subcellular location">
    <subcellularLocation>
        <location evidence="1">Membrane</location>
        <topology evidence="1">Multi-pass membrane protein</topology>
    </subcellularLocation>
</comment>
<evidence type="ECO:0000256" key="3">
    <source>
        <dbReference type="ARBA" id="ARBA00022692"/>
    </source>
</evidence>
<proteinExistence type="predicted"/>
<feature type="transmembrane region" description="Helical" evidence="6">
    <location>
        <begin position="154"/>
        <end position="177"/>
    </location>
</feature>
<feature type="transmembrane region" description="Helical" evidence="6">
    <location>
        <begin position="6"/>
        <end position="24"/>
    </location>
</feature>
<dbReference type="InterPro" id="IPR026572">
    <property type="entry name" value="TMEM267"/>
</dbReference>
<dbReference type="OrthoDB" id="10014558at2759"/>
<dbReference type="PANTHER" id="PTHR13628:SF1">
    <property type="entry name" value="TRANSMEMBRANE PROTEIN 267"/>
    <property type="match status" value="1"/>
</dbReference>
<dbReference type="AlphaFoldDB" id="A0A9N9R6Q2"/>
<gene>
    <name evidence="7" type="ORF">DIATSA_LOCUS8294</name>
</gene>
<dbReference type="EMBL" id="OU893354">
    <property type="protein sequence ID" value="CAG9790631.1"/>
    <property type="molecule type" value="Genomic_DNA"/>
</dbReference>
<evidence type="ECO:0000256" key="4">
    <source>
        <dbReference type="ARBA" id="ARBA00022989"/>
    </source>
</evidence>
<keyword evidence="4 6" id="KW-1133">Transmembrane helix</keyword>
<dbReference type="PANTHER" id="PTHR13628">
    <property type="entry name" value="TRANSMEMBRANE PROTEIN 267"/>
    <property type="match status" value="1"/>
</dbReference>
<reference evidence="7" key="2">
    <citation type="submission" date="2022-10" db="EMBL/GenBank/DDBJ databases">
        <authorList>
            <consortium name="ENA_rothamsted_submissions"/>
            <consortium name="culmorum"/>
            <person name="King R."/>
        </authorList>
    </citation>
    <scope>NUCLEOTIDE SEQUENCE</scope>
</reference>
<accession>A0A9N9R6Q2</accession>
<feature type="transmembrane region" description="Helical" evidence="6">
    <location>
        <begin position="36"/>
        <end position="55"/>
    </location>
</feature>
<keyword evidence="3 6" id="KW-0812">Transmembrane</keyword>
<organism evidence="7 8">
    <name type="scientific">Diatraea saccharalis</name>
    <name type="common">sugarcane borer</name>
    <dbReference type="NCBI Taxonomy" id="40085"/>
    <lineage>
        <taxon>Eukaryota</taxon>
        <taxon>Metazoa</taxon>
        <taxon>Ecdysozoa</taxon>
        <taxon>Arthropoda</taxon>
        <taxon>Hexapoda</taxon>
        <taxon>Insecta</taxon>
        <taxon>Pterygota</taxon>
        <taxon>Neoptera</taxon>
        <taxon>Endopterygota</taxon>
        <taxon>Lepidoptera</taxon>
        <taxon>Glossata</taxon>
        <taxon>Ditrysia</taxon>
        <taxon>Pyraloidea</taxon>
        <taxon>Crambidae</taxon>
        <taxon>Crambinae</taxon>
        <taxon>Diatraea</taxon>
    </lineage>
</organism>
<protein>
    <recommendedName>
        <fullName evidence="2">Transmembrane protein 267</fullName>
    </recommendedName>
</protein>